<gene>
    <name evidence="11" type="ORF">BJF91_19600</name>
</gene>
<dbReference type="PANTHER" id="PTHR30616:SF2">
    <property type="entry name" value="PURINE NUCLEOSIDE PHOSPHORYLASE LACC1"/>
    <property type="match status" value="1"/>
</dbReference>
<comment type="catalytic activity">
    <reaction evidence="1">
        <text>inosine + phosphate = alpha-D-ribose 1-phosphate + hypoxanthine</text>
        <dbReference type="Rhea" id="RHEA:27646"/>
        <dbReference type="ChEBI" id="CHEBI:17368"/>
        <dbReference type="ChEBI" id="CHEBI:17596"/>
        <dbReference type="ChEBI" id="CHEBI:43474"/>
        <dbReference type="ChEBI" id="CHEBI:57720"/>
        <dbReference type="EC" id="2.4.2.1"/>
    </reaction>
    <physiologicalReaction direction="left-to-right" evidence="1">
        <dbReference type="Rhea" id="RHEA:27647"/>
    </physiologicalReaction>
</comment>
<comment type="catalytic activity">
    <reaction evidence="9">
        <text>S-methyl-5'-thioadenosine + phosphate = 5-(methylsulfanyl)-alpha-D-ribose 1-phosphate + adenine</text>
        <dbReference type="Rhea" id="RHEA:11852"/>
        <dbReference type="ChEBI" id="CHEBI:16708"/>
        <dbReference type="ChEBI" id="CHEBI:17509"/>
        <dbReference type="ChEBI" id="CHEBI:43474"/>
        <dbReference type="ChEBI" id="CHEBI:58533"/>
        <dbReference type="EC" id="2.4.2.28"/>
    </reaction>
    <physiologicalReaction direction="left-to-right" evidence="9">
        <dbReference type="Rhea" id="RHEA:11853"/>
    </physiologicalReaction>
</comment>
<dbReference type="STRING" id="887144.BJF91_19600"/>
<name>A0A1Q9A5N1_9HYPH</name>
<dbReference type="NCBIfam" id="TIGR00726">
    <property type="entry name" value="peptidoglycan editing factor PgeF"/>
    <property type="match status" value="1"/>
</dbReference>
<evidence type="ECO:0000256" key="7">
    <source>
        <dbReference type="ARBA" id="ARBA00047989"/>
    </source>
</evidence>
<dbReference type="InterPro" id="IPR038371">
    <property type="entry name" value="Cu_polyphenol_OxRdtase_sf"/>
</dbReference>
<dbReference type="RefSeq" id="WP_075615647.1">
    <property type="nucleotide sequence ID" value="NZ_JACIED010000001.1"/>
</dbReference>
<evidence type="ECO:0000256" key="5">
    <source>
        <dbReference type="ARBA" id="ARBA00022801"/>
    </source>
</evidence>
<accession>A0A1Q9A5N1</accession>
<proteinExistence type="inferred from homology"/>
<evidence type="ECO:0000256" key="8">
    <source>
        <dbReference type="ARBA" id="ARBA00048968"/>
    </source>
</evidence>
<evidence type="ECO:0000256" key="3">
    <source>
        <dbReference type="ARBA" id="ARBA00022679"/>
    </source>
</evidence>
<keyword evidence="5" id="KW-0378">Hydrolase</keyword>
<comment type="caution">
    <text evidence="11">The sequence shown here is derived from an EMBL/GenBank/DDBJ whole genome shotgun (WGS) entry which is preliminary data.</text>
</comment>
<evidence type="ECO:0000313" key="11">
    <source>
        <dbReference type="EMBL" id="OLP49859.1"/>
    </source>
</evidence>
<dbReference type="EMBL" id="MKIN01000022">
    <property type="protein sequence ID" value="OLP49859.1"/>
    <property type="molecule type" value="Genomic_DNA"/>
</dbReference>
<comment type="similarity">
    <text evidence="2 10">Belongs to the purine nucleoside phosphorylase YfiH/LACC1 family.</text>
</comment>
<evidence type="ECO:0000256" key="4">
    <source>
        <dbReference type="ARBA" id="ARBA00022723"/>
    </source>
</evidence>
<dbReference type="AlphaFoldDB" id="A0A1Q9A5N1"/>
<comment type="catalytic activity">
    <reaction evidence="7">
        <text>adenosine + H2O + H(+) = inosine + NH4(+)</text>
        <dbReference type="Rhea" id="RHEA:24408"/>
        <dbReference type="ChEBI" id="CHEBI:15377"/>
        <dbReference type="ChEBI" id="CHEBI:15378"/>
        <dbReference type="ChEBI" id="CHEBI:16335"/>
        <dbReference type="ChEBI" id="CHEBI:17596"/>
        <dbReference type="ChEBI" id="CHEBI:28938"/>
        <dbReference type="EC" id="3.5.4.4"/>
    </reaction>
    <physiologicalReaction direction="left-to-right" evidence="7">
        <dbReference type="Rhea" id="RHEA:24409"/>
    </physiologicalReaction>
</comment>
<dbReference type="Pfam" id="PF02578">
    <property type="entry name" value="Cu-oxidase_4"/>
    <property type="match status" value="1"/>
</dbReference>
<evidence type="ECO:0000256" key="1">
    <source>
        <dbReference type="ARBA" id="ARBA00000553"/>
    </source>
</evidence>
<dbReference type="GO" id="GO:0005507">
    <property type="term" value="F:copper ion binding"/>
    <property type="evidence" value="ECO:0007669"/>
    <property type="project" value="TreeGrafter"/>
</dbReference>
<dbReference type="GO" id="GO:0017061">
    <property type="term" value="F:S-methyl-5-thioadenosine phosphorylase activity"/>
    <property type="evidence" value="ECO:0007669"/>
    <property type="project" value="UniProtKB-EC"/>
</dbReference>
<sequence length="267" mass="28446">MAEIPATLSPLQSPLLAAARQAGILHGYFTRIGGVSTGIYAGLNMGLGSDDELANVHENRARVAGWFGRSEADLLTVYQVHSPDVLTVTAPFAGERPKVDAMVTDRPGLILGALAADCGPVLFADPVNRVIGSAHAGWKGALTGVLENTIEAMIALGAKRDTIVATLGPSISSKAYEVGPEFVERFLDHDMAYQRFFTPSAKPGHSMFDLPGLTVQRLNEAGIKADSLGLCTYGDPTRFFSYRRKTHAGEPDYGRQISAIMLEGESA</sequence>
<evidence type="ECO:0000256" key="6">
    <source>
        <dbReference type="ARBA" id="ARBA00022833"/>
    </source>
</evidence>
<dbReference type="PANTHER" id="PTHR30616">
    <property type="entry name" value="UNCHARACTERIZED PROTEIN YFIH"/>
    <property type="match status" value="1"/>
</dbReference>
<protein>
    <recommendedName>
        <fullName evidence="10">Purine nucleoside phosphorylase</fullName>
    </recommendedName>
</protein>
<evidence type="ECO:0000256" key="9">
    <source>
        <dbReference type="ARBA" id="ARBA00049893"/>
    </source>
</evidence>
<dbReference type="SUPFAM" id="SSF64438">
    <property type="entry name" value="CNF1/YfiH-like putative cysteine hydrolases"/>
    <property type="match status" value="1"/>
</dbReference>
<dbReference type="InterPro" id="IPR003730">
    <property type="entry name" value="Cu_polyphenol_OxRdtase"/>
</dbReference>
<keyword evidence="6" id="KW-0862">Zinc</keyword>
<dbReference type="InterPro" id="IPR011324">
    <property type="entry name" value="Cytotoxic_necrot_fac-like_cat"/>
</dbReference>
<dbReference type="GO" id="GO:0016787">
    <property type="term" value="F:hydrolase activity"/>
    <property type="evidence" value="ECO:0007669"/>
    <property type="project" value="UniProtKB-KW"/>
</dbReference>
<evidence type="ECO:0000256" key="10">
    <source>
        <dbReference type="RuleBase" id="RU361274"/>
    </source>
</evidence>
<evidence type="ECO:0000256" key="2">
    <source>
        <dbReference type="ARBA" id="ARBA00007353"/>
    </source>
</evidence>
<organism evidence="11 12">
    <name type="scientific">Allorhizobium taibaishanense</name>
    <dbReference type="NCBI Taxonomy" id="887144"/>
    <lineage>
        <taxon>Bacteria</taxon>
        <taxon>Pseudomonadati</taxon>
        <taxon>Pseudomonadota</taxon>
        <taxon>Alphaproteobacteria</taxon>
        <taxon>Hyphomicrobiales</taxon>
        <taxon>Rhizobiaceae</taxon>
        <taxon>Rhizobium/Agrobacterium group</taxon>
        <taxon>Allorhizobium</taxon>
    </lineage>
</organism>
<dbReference type="Gene3D" id="3.60.140.10">
    <property type="entry name" value="CNF1/YfiH-like putative cysteine hydrolases"/>
    <property type="match status" value="1"/>
</dbReference>
<comment type="catalytic activity">
    <reaction evidence="8">
        <text>adenosine + phosphate = alpha-D-ribose 1-phosphate + adenine</text>
        <dbReference type="Rhea" id="RHEA:27642"/>
        <dbReference type="ChEBI" id="CHEBI:16335"/>
        <dbReference type="ChEBI" id="CHEBI:16708"/>
        <dbReference type="ChEBI" id="CHEBI:43474"/>
        <dbReference type="ChEBI" id="CHEBI:57720"/>
        <dbReference type="EC" id="2.4.2.1"/>
    </reaction>
    <physiologicalReaction direction="left-to-right" evidence="8">
        <dbReference type="Rhea" id="RHEA:27643"/>
    </physiologicalReaction>
</comment>
<keyword evidence="4" id="KW-0479">Metal-binding</keyword>
<reference evidence="11 12" key="1">
    <citation type="submission" date="2016-09" db="EMBL/GenBank/DDBJ databases">
        <title>Rhizobium oryziradicis sp. nov., isolated from the root of rice.</title>
        <authorList>
            <person name="Zhao J."/>
            <person name="Zhang X."/>
        </authorList>
    </citation>
    <scope>NUCLEOTIDE SEQUENCE [LARGE SCALE GENOMIC DNA]</scope>
    <source>
        <strain evidence="11 12">14971</strain>
    </source>
</reference>
<dbReference type="CDD" id="cd16833">
    <property type="entry name" value="YfiH"/>
    <property type="match status" value="1"/>
</dbReference>
<keyword evidence="3" id="KW-0808">Transferase</keyword>
<evidence type="ECO:0000313" key="12">
    <source>
        <dbReference type="Proteomes" id="UP000185598"/>
    </source>
</evidence>
<keyword evidence="12" id="KW-1185">Reference proteome</keyword>
<dbReference type="Proteomes" id="UP000185598">
    <property type="component" value="Unassembled WGS sequence"/>
</dbReference>